<evidence type="ECO:0000256" key="9">
    <source>
        <dbReference type="SAM" id="Phobius"/>
    </source>
</evidence>
<evidence type="ECO:0000256" key="3">
    <source>
        <dbReference type="ARBA" id="ARBA00022475"/>
    </source>
</evidence>
<feature type="transmembrane region" description="Helical" evidence="9">
    <location>
        <begin position="72"/>
        <end position="91"/>
    </location>
</feature>
<gene>
    <name evidence="10" type="ORF">STSP2_03115</name>
</gene>
<feature type="transmembrane region" description="Helical" evidence="9">
    <location>
        <begin position="111"/>
        <end position="132"/>
    </location>
</feature>
<comment type="subcellular location">
    <subcellularLocation>
        <location evidence="1">Cell inner membrane</location>
        <topology evidence="1">Multi-pass membrane protein</topology>
    </subcellularLocation>
</comment>
<keyword evidence="4" id="KW-0997">Cell inner membrane</keyword>
<dbReference type="PANTHER" id="PTHR30574:SF1">
    <property type="entry name" value="SULPHUR TRANSPORT DOMAIN-CONTAINING PROTEIN"/>
    <property type="match status" value="1"/>
</dbReference>
<evidence type="ECO:0000256" key="4">
    <source>
        <dbReference type="ARBA" id="ARBA00022519"/>
    </source>
</evidence>
<proteinExistence type="inferred from homology"/>
<evidence type="ECO:0000256" key="5">
    <source>
        <dbReference type="ARBA" id="ARBA00022692"/>
    </source>
</evidence>
<dbReference type="OrthoDB" id="9814020at2"/>
<evidence type="ECO:0000256" key="6">
    <source>
        <dbReference type="ARBA" id="ARBA00022989"/>
    </source>
</evidence>
<dbReference type="EMBL" id="CP019791">
    <property type="protein sequence ID" value="AQT69915.1"/>
    <property type="molecule type" value="Genomic_DNA"/>
</dbReference>
<dbReference type="GO" id="GO:0005886">
    <property type="term" value="C:plasma membrane"/>
    <property type="evidence" value="ECO:0007669"/>
    <property type="project" value="UniProtKB-SubCell"/>
</dbReference>
<evidence type="ECO:0000256" key="8">
    <source>
        <dbReference type="ARBA" id="ARBA00035655"/>
    </source>
</evidence>
<evidence type="ECO:0000313" key="11">
    <source>
        <dbReference type="Proteomes" id="UP000189674"/>
    </source>
</evidence>
<protein>
    <submittedName>
        <fullName evidence="10">Putative inner membrane protein</fullName>
    </submittedName>
</protein>
<accession>A0A1U9NQ16</accession>
<dbReference type="KEGG" id="alus:STSP2_03115"/>
<keyword evidence="6 9" id="KW-1133">Transmembrane helix</keyword>
<dbReference type="STRING" id="1936003.STSP2_03115"/>
<dbReference type="PANTHER" id="PTHR30574">
    <property type="entry name" value="INNER MEMBRANE PROTEIN YEDE"/>
    <property type="match status" value="1"/>
</dbReference>
<feature type="transmembrane region" description="Helical" evidence="9">
    <location>
        <begin position="12"/>
        <end position="30"/>
    </location>
</feature>
<organism evidence="10 11">
    <name type="scientific">Anaerohalosphaera lusitana</name>
    <dbReference type="NCBI Taxonomy" id="1936003"/>
    <lineage>
        <taxon>Bacteria</taxon>
        <taxon>Pseudomonadati</taxon>
        <taxon>Planctomycetota</taxon>
        <taxon>Phycisphaerae</taxon>
        <taxon>Sedimentisphaerales</taxon>
        <taxon>Anaerohalosphaeraceae</taxon>
        <taxon>Anaerohalosphaera</taxon>
    </lineage>
</organism>
<comment type="similarity">
    <text evidence="8">Belongs to the TsuA/YedE (TC 9.B.102) family.</text>
</comment>
<sequence>MSELEVRRAPLVWWIGGILLGLTQILAVALEKPLGVSTQFVVADSKVMHKVAPEYAQEHELISHEKYQKFGYGWWLDIGLIVGAFVAAVAIGRWRPRFTTVWWRATLNRGILSRLVTGFFGGFFILLGARIAHGCTSGQFASGWAQLSLSVIPFTIAMFVFGVFTAHLVYPGVPKIER</sequence>
<evidence type="ECO:0000256" key="7">
    <source>
        <dbReference type="ARBA" id="ARBA00023136"/>
    </source>
</evidence>
<keyword evidence="3" id="KW-1003">Cell membrane</keyword>
<keyword evidence="11" id="KW-1185">Reference proteome</keyword>
<keyword evidence="7 9" id="KW-0472">Membrane</keyword>
<dbReference type="AlphaFoldDB" id="A0A1U9NQ16"/>
<evidence type="ECO:0000256" key="1">
    <source>
        <dbReference type="ARBA" id="ARBA00004429"/>
    </source>
</evidence>
<name>A0A1U9NQ16_9BACT</name>
<dbReference type="InterPro" id="IPR007272">
    <property type="entry name" value="Sulf_transp_TsuA/YedE"/>
</dbReference>
<feature type="transmembrane region" description="Helical" evidence="9">
    <location>
        <begin position="144"/>
        <end position="170"/>
    </location>
</feature>
<dbReference type="Pfam" id="PF04143">
    <property type="entry name" value="Sulf_transp"/>
    <property type="match status" value="1"/>
</dbReference>
<evidence type="ECO:0000313" key="10">
    <source>
        <dbReference type="EMBL" id="AQT69915.1"/>
    </source>
</evidence>
<keyword evidence="2" id="KW-0813">Transport</keyword>
<evidence type="ECO:0000256" key="2">
    <source>
        <dbReference type="ARBA" id="ARBA00022448"/>
    </source>
</evidence>
<dbReference type="Proteomes" id="UP000189674">
    <property type="component" value="Chromosome"/>
</dbReference>
<keyword evidence="5 9" id="KW-0812">Transmembrane</keyword>
<dbReference type="RefSeq" id="WP_146663556.1">
    <property type="nucleotide sequence ID" value="NZ_CP019791.1"/>
</dbReference>
<reference evidence="11" key="1">
    <citation type="submission" date="2017-02" db="EMBL/GenBank/DDBJ databases">
        <title>Comparative genomics and description of representatives of a novel lineage of planctomycetes thriving in anoxic sediments.</title>
        <authorList>
            <person name="Spring S."/>
            <person name="Bunk B."/>
            <person name="Sproer C."/>
        </authorList>
    </citation>
    <scope>NUCLEOTIDE SEQUENCE [LARGE SCALE GENOMIC DNA]</scope>
    <source>
        <strain evidence="11">ST-NAGAB-D1</strain>
    </source>
</reference>